<feature type="signal peptide" evidence="1">
    <location>
        <begin position="1"/>
        <end position="31"/>
    </location>
</feature>
<evidence type="ECO:0000313" key="4">
    <source>
        <dbReference type="EMBL" id="ADY60497.1"/>
    </source>
</evidence>
<organism evidence="4 5">
    <name type="scientific">Rubinisphaera brasiliensis (strain ATCC 49424 / DSM 5305 / JCM 21570 / IAM 15109 / NBRC 103401 / IFAM 1448)</name>
    <name type="common">Planctomyces brasiliensis</name>
    <dbReference type="NCBI Taxonomy" id="756272"/>
    <lineage>
        <taxon>Bacteria</taxon>
        <taxon>Pseudomonadati</taxon>
        <taxon>Planctomycetota</taxon>
        <taxon>Planctomycetia</taxon>
        <taxon>Planctomycetales</taxon>
        <taxon>Planctomycetaceae</taxon>
        <taxon>Rubinisphaera</taxon>
    </lineage>
</organism>
<dbReference type="STRING" id="756272.Plabr_2898"/>
<sequence length="1124" mass="125198">MGIPVVFARVSFAFCTVVAAGLSCSSLALNAAEPNSTPPASTESTPALALDFEGKAPSKQDDSGLEIVDQVEWNAAGPRPDEYPDFKPSNKAAKFAGNGGRIIAHHGEAGDNLQFRQGDQITIEAWIRPEAHMKHSFPYIIGKGRTQRAGFHPLNQNFALRLVGGKGSGPMSFFFVDEDVKNGGSAESNGHRWTSNEAVPYDGAWHHVAIAYEFGRPESIKGYVDGKPTDGHWDLAGATTKAPIVDEDQTWIGGSGRGSNGFSGSIDELKVHREIVPSETLKTRYRHNYVDRLQLLVEEQDDAAGSGVFVDVHESLPASRSWKFNPTPGETVFETDAFAVTRLPNVYTSRGIIDDRKGPLLVHLHSKITLPPGKYELVLRALNSARLYVDGKVIGSTDFMGLHSSAHGDMHDLKQPEHGELSLPVAHAEKRIEFESDGKPHQFSLLTISGHRSLPMTLGELTVAVGQPGKQYYLLGSSFQYEFTDAGWIAFQAKEQKRLQEWNAELRRSVSAEERAEWEERHAAARKWLKTQPEITVPEAGRNHPIDQFISAKLQAETDLKPTELVDDFTFLRRVSLDLIGLNPTPEQIAQFFADPAETRRAQAVDRLLADPSWADNWVPYWQDVLAENPGLTKPMLNNSGPFRWYLHEAFRDNRSFDRIATEIILMEGSRLRGGTAGFAIASNNDVPMAAKAHIVGTAFLGTEMKCARCHDAPYHDLAQRDLFQIAAMLKRDSVAVPATSSIPGTPEQLAEMVVQVTLKPGEKVQPQWPFHEFLDQAAIDEISDSKDSRTTLAELVTSPRNERFAQVIANRVWKRLIGRGIVEPVEDWETGEPSHPELMKWLGRKFVEQGYDLKELTRTIVSSDLYQQKVVTEFEQEQFFAGPTRRRMTAEQLVDTVYMAVGKPLPCEPLTYNADGRQSASVFNNFGVPKRAWEWVAISNERERPSMNLPKAQSVADLLAAFGWRSERQDPTTVRELTPTPLTPLALANGAALNRAVDVSDRGELVDLCLSADSVDSLIDSLFLRILSRPPRAEERAIYTELLTPGFENRKTGVKDVPEQKVFRSPLTWTAHFDPDASLEGIRQTEQVEQGDAPTERLTKQWREQFEDATWVLFNSPEFVFVP</sequence>
<reference evidence="5" key="1">
    <citation type="submission" date="2011-02" db="EMBL/GenBank/DDBJ databases">
        <title>The complete genome of Planctomyces brasiliensis DSM 5305.</title>
        <authorList>
            <person name="Lucas S."/>
            <person name="Copeland A."/>
            <person name="Lapidus A."/>
            <person name="Bruce D."/>
            <person name="Goodwin L."/>
            <person name="Pitluck S."/>
            <person name="Kyrpides N."/>
            <person name="Mavromatis K."/>
            <person name="Pagani I."/>
            <person name="Ivanova N."/>
            <person name="Ovchinnikova G."/>
            <person name="Lu M."/>
            <person name="Detter J.C."/>
            <person name="Han C."/>
            <person name="Land M."/>
            <person name="Hauser L."/>
            <person name="Markowitz V."/>
            <person name="Cheng J.-F."/>
            <person name="Hugenholtz P."/>
            <person name="Woyke T."/>
            <person name="Wu D."/>
            <person name="Tindall B."/>
            <person name="Pomrenke H.G."/>
            <person name="Brambilla E."/>
            <person name="Klenk H.-P."/>
            <person name="Eisen J.A."/>
        </authorList>
    </citation>
    <scope>NUCLEOTIDE SEQUENCE [LARGE SCALE GENOMIC DNA]</scope>
    <source>
        <strain evidence="5">ATCC 49424 / DSM 5305 / JCM 21570 / NBRC 103401 / IFAM 1448</strain>
    </source>
</reference>
<evidence type="ECO:0008006" key="6">
    <source>
        <dbReference type="Google" id="ProtNLM"/>
    </source>
</evidence>
<evidence type="ECO:0000256" key="1">
    <source>
        <dbReference type="SAM" id="SignalP"/>
    </source>
</evidence>
<dbReference type="KEGG" id="pbs:Plabr_2898"/>
<dbReference type="Pfam" id="PF07583">
    <property type="entry name" value="PSCyt2"/>
    <property type="match status" value="1"/>
</dbReference>
<dbReference type="Pfam" id="PF07587">
    <property type="entry name" value="PSD1"/>
    <property type="match status" value="1"/>
</dbReference>
<dbReference type="PANTHER" id="PTHR35889">
    <property type="entry name" value="CYCLOINULO-OLIGOSACCHARIDE FRUCTANOTRANSFERASE-RELATED"/>
    <property type="match status" value="1"/>
</dbReference>
<dbReference type="AlphaFoldDB" id="F0SFN7"/>
<dbReference type="HOGENOM" id="CLU_282514_0_0_0"/>
<dbReference type="Proteomes" id="UP000006860">
    <property type="component" value="Chromosome"/>
</dbReference>
<dbReference type="InterPro" id="IPR022655">
    <property type="entry name" value="DUF1553"/>
</dbReference>
<dbReference type="PANTHER" id="PTHR35889:SF3">
    <property type="entry name" value="F-BOX DOMAIN-CONTAINING PROTEIN"/>
    <property type="match status" value="1"/>
</dbReference>
<proteinExistence type="predicted"/>
<dbReference type="InterPro" id="IPR011444">
    <property type="entry name" value="DUF1549"/>
</dbReference>
<dbReference type="Pfam" id="PF13385">
    <property type="entry name" value="Laminin_G_3"/>
    <property type="match status" value="1"/>
</dbReference>
<dbReference type="SUPFAM" id="SSF49899">
    <property type="entry name" value="Concanavalin A-like lectins/glucanases"/>
    <property type="match status" value="1"/>
</dbReference>
<dbReference type="RefSeq" id="WP_013629219.1">
    <property type="nucleotide sequence ID" value="NC_015174.1"/>
</dbReference>
<evidence type="ECO:0000313" key="5">
    <source>
        <dbReference type="Proteomes" id="UP000006860"/>
    </source>
</evidence>
<keyword evidence="5" id="KW-1185">Reference proteome</keyword>
<protein>
    <recommendedName>
        <fullName evidence="6">LamG-like jellyroll fold domain-containing protein</fullName>
    </recommendedName>
</protein>
<dbReference type="eggNOG" id="COG2010">
    <property type="taxonomic scope" value="Bacteria"/>
</dbReference>
<evidence type="ECO:0000259" key="3">
    <source>
        <dbReference type="Pfam" id="PF07587"/>
    </source>
</evidence>
<gene>
    <name evidence="4" type="ordered locus">Plabr_2898</name>
</gene>
<feature type="domain" description="DUF1549" evidence="2">
    <location>
        <begin position="545"/>
        <end position="731"/>
    </location>
</feature>
<name>F0SFN7_RUBBR</name>
<dbReference type="InterPro" id="IPR013320">
    <property type="entry name" value="ConA-like_dom_sf"/>
</dbReference>
<dbReference type="EMBL" id="CP002546">
    <property type="protein sequence ID" value="ADY60497.1"/>
    <property type="molecule type" value="Genomic_DNA"/>
</dbReference>
<feature type="domain" description="DUF1553" evidence="3">
    <location>
        <begin position="790"/>
        <end position="1043"/>
    </location>
</feature>
<accession>F0SFN7</accession>
<keyword evidence="1" id="KW-0732">Signal</keyword>
<evidence type="ECO:0000259" key="2">
    <source>
        <dbReference type="Pfam" id="PF07583"/>
    </source>
</evidence>
<feature type="chain" id="PRO_5003258466" description="LamG-like jellyroll fold domain-containing protein" evidence="1">
    <location>
        <begin position="32"/>
        <end position="1124"/>
    </location>
</feature>
<dbReference type="Gene3D" id="2.60.120.200">
    <property type="match status" value="1"/>
</dbReference>